<accession>A0A4Y9EPD5</accession>
<name>A0A4Y9EPD5_9SPHN</name>
<proteinExistence type="predicted"/>
<evidence type="ECO:0000313" key="3">
    <source>
        <dbReference type="Proteomes" id="UP000297737"/>
    </source>
</evidence>
<gene>
    <name evidence="2" type="ORF">EUV02_09975</name>
</gene>
<protein>
    <submittedName>
        <fullName evidence="2">Uncharacterized protein</fullName>
    </submittedName>
</protein>
<keyword evidence="1" id="KW-0812">Transmembrane</keyword>
<dbReference type="Proteomes" id="UP000297737">
    <property type="component" value="Unassembled WGS sequence"/>
</dbReference>
<keyword evidence="1" id="KW-0472">Membrane</keyword>
<feature type="transmembrane region" description="Helical" evidence="1">
    <location>
        <begin position="7"/>
        <end position="24"/>
    </location>
</feature>
<keyword evidence="1" id="KW-1133">Transmembrane helix</keyword>
<dbReference type="RefSeq" id="WP_135246076.1">
    <property type="nucleotide sequence ID" value="NZ_SIHO01000002.1"/>
</dbReference>
<feature type="transmembrane region" description="Helical" evidence="1">
    <location>
        <begin position="92"/>
        <end position="113"/>
    </location>
</feature>
<feature type="transmembrane region" description="Helical" evidence="1">
    <location>
        <begin position="154"/>
        <end position="177"/>
    </location>
</feature>
<dbReference type="AlphaFoldDB" id="A0A4Y9EPD5"/>
<feature type="transmembrane region" description="Helical" evidence="1">
    <location>
        <begin position="125"/>
        <end position="142"/>
    </location>
</feature>
<evidence type="ECO:0000256" key="1">
    <source>
        <dbReference type="SAM" id="Phobius"/>
    </source>
</evidence>
<dbReference type="EMBL" id="SIHO01000002">
    <property type="protein sequence ID" value="TFU03484.1"/>
    <property type="molecule type" value="Genomic_DNA"/>
</dbReference>
<keyword evidence="3" id="KW-1185">Reference proteome</keyword>
<sequence length="180" mass="19293">MLRVLTGSLIAAIVMFLIGFLAYGTPLMRLGYGQATDAVQLDVQTALKALPGTGTYVIPSGDSAATTAAFANGPVATINYNAGGFAMVDPQVMLTGFIHMFVTALLLGMTLWGVRGRVPDFPSRVRLVIGIALVAVVFINLSEPIWFHHDWRNALYVGAINFISLCAAGHILARWFVPAR</sequence>
<reference evidence="2 3" key="1">
    <citation type="submission" date="2019-02" db="EMBL/GenBank/DDBJ databases">
        <title>Polymorphobacter sp. isolated from the lake at the Tibet of China.</title>
        <authorList>
            <person name="Li A."/>
        </authorList>
    </citation>
    <scope>NUCLEOTIDE SEQUENCE [LARGE SCALE GENOMIC DNA]</scope>
    <source>
        <strain evidence="2 3">DJ1R-1</strain>
    </source>
</reference>
<comment type="caution">
    <text evidence="2">The sequence shown here is derived from an EMBL/GenBank/DDBJ whole genome shotgun (WGS) entry which is preliminary data.</text>
</comment>
<dbReference type="OrthoDB" id="7478200at2"/>
<evidence type="ECO:0000313" key="2">
    <source>
        <dbReference type="EMBL" id="TFU03484.1"/>
    </source>
</evidence>
<organism evidence="2 3">
    <name type="scientific">Glacieibacterium arshaanense</name>
    <dbReference type="NCBI Taxonomy" id="2511025"/>
    <lineage>
        <taxon>Bacteria</taxon>
        <taxon>Pseudomonadati</taxon>
        <taxon>Pseudomonadota</taxon>
        <taxon>Alphaproteobacteria</taxon>
        <taxon>Sphingomonadales</taxon>
        <taxon>Sphingosinicellaceae</taxon>
        <taxon>Glacieibacterium</taxon>
    </lineage>
</organism>